<dbReference type="AlphaFoldDB" id="A0A317CLQ0"/>
<sequence>MLYRSINVAILVLLAWFSYVSMQATQRQNQAIKLTQTQLSQSHQALLEKQQVVDERAMLFQESFESFLDAQKLQATAEKKQLASVAAQKQVTALHELYGQVLKADVLRSSGKASEAADLLKSIKKAIWQAGDRYTKHQKELRASMQTIDALVKAWKAKDASKSAAPIYKALEKVLIETKGKS</sequence>
<dbReference type="RefSeq" id="WP_109822214.1">
    <property type="nucleotide sequence ID" value="NZ_QGKL01000012.1"/>
</dbReference>
<dbReference type="EMBL" id="QGKL01000012">
    <property type="protein sequence ID" value="PWQ98373.1"/>
    <property type="molecule type" value="Genomic_DNA"/>
</dbReference>
<reference evidence="1 2" key="1">
    <citation type="submission" date="2018-05" db="EMBL/GenBank/DDBJ databases">
        <title>Leucothrix arctica sp. nov., isolated from Arctic seawater.</title>
        <authorList>
            <person name="Choi A."/>
            <person name="Baek K."/>
        </authorList>
    </citation>
    <scope>NUCLEOTIDE SEQUENCE [LARGE SCALE GENOMIC DNA]</scope>
    <source>
        <strain evidence="1 2">IMCC9719</strain>
    </source>
</reference>
<proteinExistence type="predicted"/>
<keyword evidence="2" id="KW-1185">Reference proteome</keyword>
<name>A0A317CLQ0_9GAMM</name>
<gene>
    <name evidence="1" type="ORF">DKT75_04400</name>
</gene>
<evidence type="ECO:0000313" key="1">
    <source>
        <dbReference type="EMBL" id="PWQ98373.1"/>
    </source>
</evidence>
<protein>
    <submittedName>
        <fullName evidence="1">Uncharacterized protein</fullName>
    </submittedName>
</protein>
<organism evidence="1 2">
    <name type="scientific">Leucothrix arctica</name>
    <dbReference type="NCBI Taxonomy" id="1481894"/>
    <lineage>
        <taxon>Bacteria</taxon>
        <taxon>Pseudomonadati</taxon>
        <taxon>Pseudomonadota</taxon>
        <taxon>Gammaproteobacteria</taxon>
        <taxon>Thiotrichales</taxon>
        <taxon>Thiotrichaceae</taxon>
        <taxon>Leucothrix</taxon>
    </lineage>
</organism>
<dbReference type="Proteomes" id="UP000245506">
    <property type="component" value="Unassembled WGS sequence"/>
</dbReference>
<dbReference type="OrthoDB" id="5624589at2"/>
<evidence type="ECO:0000313" key="2">
    <source>
        <dbReference type="Proteomes" id="UP000245506"/>
    </source>
</evidence>
<comment type="caution">
    <text evidence="1">The sequence shown here is derived from an EMBL/GenBank/DDBJ whole genome shotgun (WGS) entry which is preliminary data.</text>
</comment>
<accession>A0A317CLQ0</accession>